<evidence type="ECO:0000256" key="8">
    <source>
        <dbReference type="ARBA" id="ARBA00023157"/>
    </source>
</evidence>
<feature type="transmembrane region" description="Helical" evidence="13">
    <location>
        <begin position="364"/>
        <end position="387"/>
    </location>
</feature>
<comment type="similarity">
    <text evidence="2">Belongs to the G-protein coupled receptor 2 family.</text>
</comment>
<dbReference type="FunFam" id="1.20.1070.10:FF:000032">
    <property type="entry name" value="Vasoactive intestinal polypeptide receptor 1"/>
    <property type="match status" value="1"/>
</dbReference>
<feature type="transmembrane region" description="Helical" evidence="13">
    <location>
        <begin position="136"/>
        <end position="155"/>
    </location>
</feature>
<feature type="transmembrane region" description="Helical" evidence="13">
    <location>
        <begin position="287"/>
        <end position="311"/>
    </location>
</feature>
<keyword evidence="14" id="KW-0732">Signal</keyword>
<dbReference type="InterPro" id="IPR036445">
    <property type="entry name" value="GPCR_2_extracell_dom_sf"/>
</dbReference>
<accession>A0AAD8DAZ8</accession>
<keyword evidence="5 13" id="KW-1133">Transmembrane helix</keyword>
<evidence type="ECO:0000313" key="18">
    <source>
        <dbReference type="Proteomes" id="UP001230051"/>
    </source>
</evidence>
<protein>
    <submittedName>
        <fullName evidence="17">Secretin receptor</fullName>
    </submittedName>
</protein>
<dbReference type="InterPro" id="IPR000832">
    <property type="entry name" value="GPCR_2_secretin-like"/>
</dbReference>
<dbReference type="AlphaFoldDB" id="A0AAD8DAZ8"/>
<evidence type="ECO:0000256" key="13">
    <source>
        <dbReference type="SAM" id="Phobius"/>
    </source>
</evidence>
<dbReference type="EMBL" id="JAGXEW010000011">
    <property type="protein sequence ID" value="KAK1166010.1"/>
    <property type="molecule type" value="Genomic_DNA"/>
</dbReference>
<evidence type="ECO:0000256" key="4">
    <source>
        <dbReference type="ARBA" id="ARBA00022692"/>
    </source>
</evidence>
<dbReference type="GO" id="GO:0007188">
    <property type="term" value="P:adenylate cyclase-modulating G protein-coupled receptor signaling pathway"/>
    <property type="evidence" value="ECO:0007669"/>
    <property type="project" value="TreeGrafter"/>
</dbReference>
<feature type="domain" description="G-protein coupled receptors family 2 profile 1" evidence="15">
    <location>
        <begin position="35"/>
        <end position="118"/>
    </location>
</feature>
<dbReference type="PROSITE" id="PS00650">
    <property type="entry name" value="G_PROTEIN_RECEP_F2_2"/>
    <property type="match status" value="1"/>
</dbReference>
<evidence type="ECO:0000313" key="17">
    <source>
        <dbReference type="EMBL" id="KAK1166010.1"/>
    </source>
</evidence>
<keyword evidence="3" id="KW-1003">Cell membrane</keyword>
<proteinExistence type="inferred from homology"/>
<dbReference type="Pfam" id="PF00002">
    <property type="entry name" value="7tm_2"/>
    <property type="match status" value="1"/>
</dbReference>
<evidence type="ECO:0000256" key="11">
    <source>
        <dbReference type="ARBA" id="ARBA00023224"/>
    </source>
</evidence>
<dbReference type="InterPro" id="IPR017981">
    <property type="entry name" value="GPCR_2-like_7TM"/>
</dbReference>
<dbReference type="PRINTS" id="PR00249">
    <property type="entry name" value="GPCRSECRETIN"/>
</dbReference>
<dbReference type="SUPFAM" id="SSF111418">
    <property type="entry name" value="Hormone receptor domain"/>
    <property type="match status" value="1"/>
</dbReference>
<feature type="transmembrane region" description="Helical" evidence="13">
    <location>
        <begin position="247"/>
        <end position="267"/>
    </location>
</feature>
<evidence type="ECO:0000256" key="1">
    <source>
        <dbReference type="ARBA" id="ARBA00004651"/>
    </source>
</evidence>
<comment type="caution">
    <text evidence="17">The sequence shown here is derived from an EMBL/GenBank/DDBJ whole genome shotgun (WGS) entry which is preliminary data.</text>
</comment>
<dbReference type="InterPro" id="IPR017983">
    <property type="entry name" value="GPCR_2_secretin-like_CS"/>
</dbReference>
<dbReference type="PANTHER" id="PTHR45620">
    <property type="entry name" value="PDF RECEPTOR-LIKE PROTEIN-RELATED"/>
    <property type="match status" value="1"/>
</dbReference>
<feature type="transmembrane region" description="Helical" evidence="13">
    <location>
        <begin position="221"/>
        <end position="240"/>
    </location>
</feature>
<keyword evidence="10" id="KW-0325">Glycoprotein</keyword>
<dbReference type="InterPro" id="IPR047037">
    <property type="entry name" value="Secretin_7TM"/>
</dbReference>
<keyword evidence="9 17" id="KW-0675">Receptor</keyword>
<dbReference type="PROSITE" id="PS50261">
    <property type="entry name" value="G_PROTEIN_RECEP_F2_4"/>
    <property type="match status" value="1"/>
</dbReference>
<evidence type="ECO:0000259" key="16">
    <source>
        <dbReference type="PROSITE" id="PS50261"/>
    </source>
</evidence>
<evidence type="ECO:0000256" key="10">
    <source>
        <dbReference type="ARBA" id="ARBA00023180"/>
    </source>
</evidence>
<dbReference type="GO" id="GO:0005886">
    <property type="term" value="C:plasma membrane"/>
    <property type="evidence" value="ECO:0007669"/>
    <property type="project" value="UniProtKB-SubCell"/>
</dbReference>
<comment type="subcellular location">
    <subcellularLocation>
        <location evidence="1">Cell membrane</location>
        <topology evidence="1">Multi-pass membrane protein</topology>
    </subcellularLocation>
</comment>
<feature type="domain" description="G-protein coupled receptors family 2 profile 2" evidence="16">
    <location>
        <begin position="133"/>
        <end position="388"/>
    </location>
</feature>
<evidence type="ECO:0000256" key="2">
    <source>
        <dbReference type="ARBA" id="ARBA00005314"/>
    </source>
</evidence>
<dbReference type="CDD" id="cd15275">
    <property type="entry name" value="7tmB1_secretin"/>
    <property type="match status" value="1"/>
</dbReference>
<keyword evidence="4 13" id="KW-0812">Transmembrane</keyword>
<dbReference type="GO" id="GO:0015055">
    <property type="term" value="F:secretin receptor activity"/>
    <property type="evidence" value="ECO:0007669"/>
    <property type="project" value="TreeGrafter"/>
</dbReference>
<dbReference type="GO" id="GO:0017046">
    <property type="term" value="F:peptide hormone binding"/>
    <property type="evidence" value="ECO:0007669"/>
    <property type="project" value="TreeGrafter"/>
</dbReference>
<keyword evidence="6" id="KW-0297">G-protein coupled receptor</keyword>
<sequence>MWVFAFLVCLEFSIPVKAIPKECEVHSILMREEEHCNEFLSQEKQNLSEVGLPRTECQGMWDNLCCWPSSAIGKTVAVACPKFIFALTGKEGFVYRNCTSDGWSNSFPRHDVACGFDTNNTIEDDKNTYYMNVKTMYTVGYGTSLVSLSIAIVIICSFRKLHSTRNYIHIQLFMSFILRAVSIFVKDTVLFATEYIYYCNAYSAGCKFVIIFFQYCIMANYSWLLVEGLYLHTLLIISFFSEKKYFWCYIALGWGSPLIFITAWSIARHLHEDTGCWDTNSNAGIKWIIKGPIIISIFINVLFFVSIIRILVSKFKTPGAQGKEFNHYKRLAKSTLLLISLFGVHYILFACFPEDESSSLTMEIRLYFELALGSFQGFVVAVLYCFLNSEVQCEIKRKWRRWKLKKHFKRESRHSHNSTSTGGNGSNQVSLLTREQRQPSLCASTGV</sequence>
<dbReference type="SUPFAM" id="SSF81321">
    <property type="entry name" value="Family A G protein-coupled receptor-like"/>
    <property type="match status" value="1"/>
</dbReference>
<dbReference type="InterPro" id="IPR001879">
    <property type="entry name" value="GPCR_2_extracellular_dom"/>
</dbReference>
<dbReference type="Proteomes" id="UP001230051">
    <property type="component" value="Unassembled WGS sequence"/>
</dbReference>
<dbReference type="Gene3D" id="1.20.1070.10">
    <property type="entry name" value="Rhodopsin 7-helix transmembrane proteins"/>
    <property type="match status" value="1"/>
</dbReference>
<feature type="signal peptide" evidence="14">
    <location>
        <begin position="1"/>
        <end position="18"/>
    </location>
</feature>
<feature type="transmembrane region" description="Helical" evidence="13">
    <location>
        <begin position="331"/>
        <end position="352"/>
    </location>
</feature>
<evidence type="ECO:0000256" key="9">
    <source>
        <dbReference type="ARBA" id="ARBA00023170"/>
    </source>
</evidence>
<feature type="region of interest" description="Disordered" evidence="12">
    <location>
        <begin position="410"/>
        <end position="429"/>
    </location>
</feature>
<dbReference type="SMART" id="SM00008">
    <property type="entry name" value="HormR"/>
    <property type="match status" value="1"/>
</dbReference>
<dbReference type="Pfam" id="PF02793">
    <property type="entry name" value="HRM"/>
    <property type="match status" value="1"/>
</dbReference>
<dbReference type="PROSITE" id="PS00649">
    <property type="entry name" value="G_PROTEIN_RECEP_F2_1"/>
    <property type="match status" value="1"/>
</dbReference>
<evidence type="ECO:0000256" key="7">
    <source>
        <dbReference type="ARBA" id="ARBA00023136"/>
    </source>
</evidence>
<dbReference type="InterPro" id="IPR050332">
    <property type="entry name" value="GPCR_2"/>
</dbReference>
<evidence type="ECO:0000256" key="6">
    <source>
        <dbReference type="ARBA" id="ARBA00023040"/>
    </source>
</evidence>
<keyword evidence="18" id="KW-1185">Reference proteome</keyword>
<evidence type="ECO:0000259" key="15">
    <source>
        <dbReference type="PROSITE" id="PS50227"/>
    </source>
</evidence>
<reference evidence="17" key="1">
    <citation type="submission" date="2022-02" db="EMBL/GenBank/DDBJ databases">
        <title>Atlantic sturgeon de novo genome assembly.</title>
        <authorList>
            <person name="Stock M."/>
            <person name="Klopp C."/>
            <person name="Guiguen Y."/>
            <person name="Cabau C."/>
            <person name="Parinello H."/>
            <person name="Santidrian Yebra-Pimentel E."/>
            <person name="Kuhl H."/>
            <person name="Dirks R.P."/>
            <person name="Guessner J."/>
            <person name="Wuertz S."/>
            <person name="Du K."/>
            <person name="Schartl M."/>
        </authorList>
    </citation>
    <scope>NUCLEOTIDE SEQUENCE</scope>
    <source>
        <strain evidence="17">STURGEONOMICS-FGT-2020</strain>
        <tissue evidence="17">Whole blood</tissue>
    </source>
</reference>
<keyword evidence="7 13" id="KW-0472">Membrane</keyword>
<keyword evidence="8" id="KW-1015">Disulfide bond</keyword>
<evidence type="ECO:0000256" key="3">
    <source>
        <dbReference type="ARBA" id="ARBA00022475"/>
    </source>
</evidence>
<name>A0AAD8DAZ8_ACIOX</name>
<dbReference type="GO" id="GO:0008528">
    <property type="term" value="F:G protein-coupled peptide receptor activity"/>
    <property type="evidence" value="ECO:0007669"/>
    <property type="project" value="TreeGrafter"/>
</dbReference>
<keyword evidence="11" id="KW-0807">Transducer</keyword>
<dbReference type="GO" id="GO:0007166">
    <property type="term" value="P:cell surface receptor signaling pathway"/>
    <property type="evidence" value="ECO:0007669"/>
    <property type="project" value="InterPro"/>
</dbReference>
<evidence type="ECO:0000256" key="14">
    <source>
        <dbReference type="SAM" id="SignalP"/>
    </source>
</evidence>
<feature type="chain" id="PRO_5042165729" evidence="14">
    <location>
        <begin position="19"/>
        <end position="447"/>
    </location>
</feature>
<evidence type="ECO:0000256" key="12">
    <source>
        <dbReference type="SAM" id="MobiDB-lite"/>
    </source>
</evidence>
<dbReference type="PANTHER" id="PTHR45620:SF13">
    <property type="entry name" value="SECRETIN RECEPTOR"/>
    <property type="match status" value="1"/>
</dbReference>
<evidence type="ECO:0000256" key="5">
    <source>
        <dbReference type="ARBA" id="ARBA00022989"/>
    </source>
</evidence>
<gene>
    <name evidence="17" type="primary">Sctr</name>
    <name evidence="17" type="ORF">AOXY_G12526</name>
</gene>
<organism evidence="17 18">
    <name type="scientific">Acipenser oxyrinchus oxyrinchus</name>
    <dbReference type="NCBI Taxonomy" id="40147"/>
    <lineage>
        <taxon>Eukaryota</taxon>
        <taxon>Metazoa</taxon>
        <taxon>Chordata</taxon>
        <taxon>Craniata</taxon>
        <taxon>Vertebrata</taxon>
        <taxon>Euteleostomi</taxon>
        <taxon>Actinopterygii</taxon>
        <taxon>Chondrostei</taxon>
        <taxon>Acipenseriformes</taxon>
        <taxon>Acipenseridae</taxon>
        <taxon>Acipenser</taxon>
    </lineage>
</organism>
<dbReference type="PROSITE" id="PS50227">
    <property type="entry name" value="G_PROTEIN_RECEP_F2_3"/>
    <property type="match status" value="1"/>
</dbReference>
<dbReference type="Gene3D" id="4.10.1240.10">
    <property type="entry name" value="GPCR, family 2, extracellular hormone receptor domain"/>
    <property type="match status" value="1"/>
</dbReference>